<keyword evidence="4" id="KW-0804">Transcription</keyword>
<organism evidence="6 7">
    <name type="scientific">Paraburkholderia xenovorans (strain LB400)</name>
    <dbReference type="NCBI Taxonomy" id="266265"/>
    <lineage>
        <taxon>Bacteria</taxon>
        <taxon>Pseudomonadati</taxon>
        <taxon>Pseudomonadota</taxon>
        <taxon>Betaproteobacteria</taxon>
        <taxon>Burkholderiales</taxon>
        <taxon>Burkholderiaceae</taxon>
        <taxon>Paraburkholderia</taxon>
    </lineage>
</organism>
<keyword evidence="3" id="KW-0238">DNA-binding</keyword>
<dbReference type="Pfam" id="PF03466">
    <property type="entry name" value="LysR_substrate"/>
    <property type="match status" value="1"/>
</dbReference>
<dbReference type="Gene3D" id="1.10.10.10">
    <property type="entry name" value="Winged helix-like DNA-binding domain superfamily/Winged helix DNA-binding domain"/>
    <property type="match status" value="1"/>
</dbReference>
<dbReference type="PANTHER" id="PTHR30537:SF35">
    <property type="entry name" value="TRANSCRIPTIONAL REGULATORY PROTEIN"/>
    <property type="match status" value="1"/>
</dbReference>
<evidence type="ECO:0000256" key="1">
    <source>
        <dbReference type="ARBA" id="ARBA00009437"/>
    </source>
</evidence>
<evidence type="ECO:0000259" key="5">
    <source>
        <dbReference type="PROSITE" id="PS50931"/>
    </source>
</evidence>
<dbReference type="Pfam" id="PF00126">
    <property type="entry name" value="HTH_1"/>
    <property type="match status" value="1"/>
</dbReference>
<dbReference type="PANTHER" id="PTHR30537">
    <property type="entry name" value="HTH-TYPE TRANSCRIPTIONAL REGULATOR"/>
    <property type="match status" value="1"/>
</dbReference>
<dbReference type="FunFam" id="3.40.190.290:FF:000001">
    <property type="entry name" value="Transcriptional regulator, LysR family"/>
    <property type="match status" value="1"/>
</dbReference>
<dbReference type="InterPro" id="IPR005119">
    <property type="entry name" value="LysR_subst-bd"/>
</dbReference>
<proteinExistence type="inferred from homology"/>
<comment type="similarity">
    <text evidence="1">Belongs to the LysR transcriptional regulatory family.</text>
</comment>
<dbReference type="KEGG" id="bxe:Bxe_C1390"/>
<dbReference type="AlphaFoldDB" id="Q13FA1"/>
<dbReference type="InterPro" id="IPR000847">
    <property type="entry name" value="LysR_HTH_N"/>
</dbReference>
<dbReference type="KEGG" id="bxb:DR64_8425"/>
<dbReference type="EMBL" id="CP000272">
    <property type="protein sequence ID" value="ABE37238.1"/>
    <property type="molecule type" value="Genomic_DNA"/>
</dbReference>
<evidence type="ECO:0000256" key="4">
    <source>
        <dbReference type="ARBA" id="ARBA00023163"/>
    </source>
</evidence>
<dbReference type="PATRIC" id="fig|266265.5.peg.9140"/>
<dbReference type="SUPFAM" id="SSF46785">
    <property type="entry name" value="Winged helix' DNA-binding domain"/>
    <property type="match status" value="1"/>
</dbReference>
<dbReference type="GO" id="GO:0006351">
    <property type="term" value="P:DNA-templated transcription"/>
    <property type="evidence" value="ECO:0007669"/>
    <property type="project" value="TreeGrafter"/>
</dbReference>
<dbReference type="GO" id="GO:0043565">
    <property type="term" value="F:sequence-specific DNA binding"/>
    <property type="evidence" value="ECO:0007669"/>
    <property type="project" value="TreeGrafter"/>
</dbReference>
<dbReference type="RefSeq" id="WP_011494464.1">
    <property type="nucleotide sequence ID" value="NC_007953.1"/>
</dbReference>
<dbReference type="eggNOG" id="COG0583">
    <property type="taxonomic scope" value="Bacteria"/>
</dbReference>
<keyword evidence="7" id="KW-1185">Reference proteome</keyword>
<protein>
    <submittedName>
        <fullName evidence="6">Transcriptional regulator, LysR family</fullName>
    </submittedName>
</protein>
<dbReference type="InterPro" id="IPR036388">
    <property type="entry name" value="WH-like_DNA-bd_sf"/>
</dbReference>
<evidence type="ECO:0000313" key="7">
    <source>
        <dbReference type="Proteomes" id="UP000001817"/>
    </source>
</evidence>
<evidence type="ECO:0000256" key="2">
    <source>
        <dbReference type="ARBA" id="ARBA00023015"/>
    </source>
</evidence>
<feature type="domain" description="HTH lysR-type" evidence="5">
    <location>
        <begin position="1"/>
        <end position="59"/>
    </location>
</feature>
<evidence type="ECO:0000313" key="6">
    <source>
        <dbReference type="EMBL" id="ABE37238.1"/>
    </source>
</evidence>
<dbReference type="FunFam" id="1.10.10.10:FF:000001">
    <property type="entry name" value="LysR family transcriptional regulator"/>
    <property type="match status" value="1"/>
</dbReference>
<dbReference type="STRING" id="266265.Bxe_C1390"/>
<evidence type="ECO:0000256" key="3">
    <source>
        <dbReference type="ARBA" id="ARBA00023125"/>
    </source>
</evidence>
<gene>
    <name evidence="6" type="ORF">Bxe_C1390</name>
</gene>
<dbReference type="SUPFAM" id="SSF53850">
    <property type="entry name" value="Periplasmic binding protein-like II"/>
    <property type="match status" value="1"/>
</dbReference>
<accession>Q13FA1</accession>
<reference evidence="6 7" key="1">
    <citation type="journal article" date="2006" name="Proc. Natl. Acad. Sci. U.S.A.">
        <title>Burkholderia xenovorans LB400 harbors a multi-replicon, 9.73-Mbp genome shaped for versatility.</title>
        <authorList>
            <person name="Chain P.S."/>
            <person name="Denef V.J."/>
            <person name="Konstantinidis K.T."/>
            <person name="Vergez L.M."/>
            <person name="Agullo L."/>
            <person name="Reyes V.L."/>
            <person name="Hauser L."/>
            <person name="Cordova M."/>
            <person name="Gomez L."/>
            <person name="Gonzalez M."/>
            <person name="Land M."/>
            <person name="Lao V."/>
            <person name="Larimer F."/>
            <person name="LiPuma J.J."/>
            <person name="Mahenthiralingam E."/>
            <person name="Malfatti S.A."/>
            <person name="Marx C.J."/>
            <person name="Parnell J.J."/>
            <person name="Ramette A."/>
            <person name="Richardson P."/>
            <person name="Seeger M."/>
            <person name="Smith D."/>
            <person name="Spilker T."/>
            <person name="Sul W.J."/>
            <person name="Tsoi T.V."/>
            <person name="Ulrich L.E."/>
            <person name="Zhulin I.B."/>
            <person name="Tiedje J.M."/>
        </authorList>
    </citation>
    <scope>NUCLEOTIDE SEQUENCE [LARGE SCALE GENOMIC DNA]</scope>
    <source>
        <strain evidence="6 7">LB400</strain>
    </source>
</reference>
<keyword evidence="2" id="KW-0805">Transcription regulation</keyword>
<dbReference type="InterPro" id="IPR058163">
    <property type="entry name" value="LysR-type_TF_proteobact-type"/>
</dbReference>
<dbReference type="OrthoDB" id="9026421at2"/>
<dbReference type="InterPro" id="IPR036390">
    <property type="entry name" value="WH_DNA-bd_sf"/>
</dbReference>
<dbReference type="Proteomes" id="UP000001817">
    <property type="component" value="Chromosome 3"/>
</dbReference>
<dbReference type="Gene3D" id="3.40.190.290">
    <property type="match status" value="1"/>
</dbReference>
<name>Q13FA1_PARXL</name>
<dbReference type="PROSITE" id="PS50931">
    <property type="entry name" value="HTH_LYSR"/>
    <property type="match status" value="1"/>
</dbReference>
<dbReference type="CDD" id="cd08422">
    <property type="entry name" value="PBP2_CrgA_like"/>
    <property type="match status" value="1"/>
</dbReference>
<dbReference type="GO" id="GO:0003700">
    <property type="term" value="F:DNA-binding transcription factor activity"/>
    <property type="evidence" value="ECO:0007669"/>
    <property type="project" value="InterPro"/>
</dbReference>
<sequence>MDRLTSLGVFVAAVEEGSFAAAARRFGLSAAMAGKHVSALEAELNARLLQRTTRRLSLTDTGQTYYERCKRILEAFDEARREASDSQGTARGVLRVAAPATFGAMHLGEVVARYLEDHPHVNVEVLLGDRYLDLIEAGVDVAIRIGRLENPGLVTRRLALCRMVVCASPAYLKRHGTPRKPDDLMHAQRLVFSEAVSAGDWTLRDGKNRAHVIDGPCRMTANNTQMLLASALAGAGIVYGPTFVFGAHIRRGELVALLPDYRPADLTIQAVYPSARRIPLKVRRFVDYLAEAFGDEPPWDRKEMPWKGAVPGSKVAVERGRI</sequence>